<accession>A0A6A6PDA6</accession>
<evidence type="ECO:0000313" key="1">
    <source>
        <dbReference type="EMBL" id="KAF2461964.1"/>
    </source>
</evidence>
<evidence type="ECO:0000313" key="2">
    <source>
        <dbReference type="Proteomes" id="UP000799766"/>
    </source>
</evidence>
<keyword evidence="2" id="KW-1185">Reference proteome</keyword>
<sequence length="159" mass="16004">MMFSLASDKAWRLVCGVLLLSAGAAWRSVREASLRLASDADVSGSTERRPTSLLPTLALCCRGDGVRSKSKSPSGRSLDLPLMSGVIFSGSAIETALVAPDLGERASSGAALASSAAAAPSSTGAASGVTAATTPLSVGWSSVFASMACAQRTIRRGGQ</sequence>
<dbReference type="AlphaFoldDB" id="A0A6A6PDA6"/>
<organism evidence="1 2">
    <name type="scientific">Lineolata rhizophorae</name>
    <dbReference type="NCBI Taxonomy" id="578093"/>
    <lineage>
        <taxon>Eukaryota</taxon>
        <taxon>Fungi</taxon>
        <taxon>Dikarya</taxon>
        <taxon>Ascomycota</taxon>
        <taxon>Pezizomycotina</taxon>
        <taxon>Dothideomycetes</taxon>
        <taxon>Dothideomycetes incertae sedis</taxon>
        <taxon>Lineolatales</taxon>
        <taxon>Lineolataceae</taxon>
        <taxon>Lineolata</taxon>
    </lineage>
</organism>
<gene>
    <name evidence="1" type="ORF">BDY21DRAFT_330139</name>
</gene>
<dbReference type="Proteomes" id="UP000799766">
    <property type="component" value="Unassembled WGS sequence"/>
</dbReference>
<proteinExistence type="predicted"/>
<reference evidence="1" key="1">
    <citation type="journal article" date="2020" name="Stud. Mycol.">
        <title>101 Dothideomycetes genomes: a test case for predicting lifestyles and emergence of pathogens.</title>
        <authorList>
            <person name="Haridas S."/>
            <person name="Albert R."/>
            <person name="Binder M."/>
            <person name="Bloem J."/>
            <person name="Labutti K."/>
            <person name="Salamov A."/>
            <person name="Andreopoulos B."/>
            <person name="Baker S."/>
            <person name="Barry K."/>
            <person name="Bills G."/>
            <person name="Bluhm B."/>
            <person name="Cannon C."/>
            <person name="Castanera R."/>
            <person name="Culley D."/>
            <person name="Daum C."/>
            <person name="Ezra D."/>
            <person name="Gonzalez J."/>
            <person name="Henrissat B."/>
            <person name="Kuo A."/>
            <person name="Liang C."/>
            <person name="Lipzen A."/>
            <person name="Lutzoni F."/>
            <person name="Magnuson J."/>
            <person name="Mondo S."/>
            <person name="Nolan M."/>
            <person name="Ohm R."/>
            <person name="Pangilinan J."/>
            <person name="Park H.-J."/>
            <person name="Ramirez L."/>
            <person name="Alfaro M."/>
            <person name="Sun H."/>
            <person name="Tritt A."/>
            <person name="Yoshinaga Y."/>
            <person name="Zwiers L.-H."/>
            <person name="Turgeon B."/>
            <person name="Goodwin S."/>
            <person name="Spatafora J."/>
            <person name="Crous P."/>
            <person name="Grigoriev I."/>
        </authorList>
    </citation>
    <scope>NUCLEOTIDE SEQUENCE</scope>
    <source>
        <strain evidence="1">ATCC 16933</strain>
    </source>
</reference>
<name>A0A6A6PDA6_9PEZI</name>
<dbReference type="EMBL" id="MU001670">
    <property type="protein sequence ID" value="KAF2461964.1"/>
    <property type="molecule type" value="Genomic_DNA"/>
</dbReference>
<protein>
    <submittedName>
        <fullName evidence="1">Uncharacterized protein</fullName>
    </submittedName>
</protein>